<reference evidence="1 2" key="1">
    <citation type="journal article" date="2019" name="Nat. Ecol. Evol.">
        <title>Megaphylogeny resolves global patterns of mushroom evolution.</title>
        <authorList>
            <person name="Varga T."/>
            <person name="Krizsan K."/>
            <person name="Foldi C."/>
            <person name="Dima B."/>
            <person name="Sanchez-Garcia M."/>
            <person name="Sanchez-Ramirez S."/>
            <person name="Szollosi G.J."/>
            <person name="Szarkandi J.G."/>
            <person name="Papp V."/>
            <person name="Albert L."/>
            <person name="Andreopoulos W."/>
            <person name="Angelini C."/>
            <person name="Antonin V."/>
            <person name="Barry K.W."/>
            <person name="Bougher N.L."/>
            <person name="Buchanan P."/>
            <person name="Buyck B."/>
            <person name="Bense V."/>
            <person name="Catcheside P."/>
            <person name="Chovatia M."/>
            <person name="Cooper J."/>
            <person name="Damon W."/>
            <person name="Desjardin D."/>
            <person name="Finy P."/>
            <person name="Geml J."/>
            <person name="Haridas S."/>
            <person name="Hughes K."/>
            <person name="Justo A."/>
            <person name="Karasinski D."/>
            <person name="Kautmanova I."/>
            <person name="Kiss B."/>
            <person name="Kocsube S."/>
            <person name="Kotiranta H."/>
            <person name="LaButti K.M."/>
            <person name="Lechner B.E."/>
            <person name="Liimatainen K."/>
            <person name="Lipzen A."/>
            <person name="Lukacs Z."/>
            <person name="Mihaltcheva S."/>
            <person name="Morgado L.N."/>
            <person name="Niskanen T."/>
            <person name="Noordeloos M.E."/>
            <person name="Ohm R.A."/>
            <person name="Ortiz-Santana B."/>
            <person name="Ovrebo C."/>
            <person name="Racz N."/>
            <person name="Riley R."/>
            <person name="Savchenko A."/>
            <person name="Shiryaev A."/>
            <person name="Soop K."/>
            <person name="Spirin V."/>
            <person name="Szebenyi C."/>
            <person name="Tomsovsky M."/>
            <person name="Tulloss R.E."/>
            <person name="Uehling J."/>
            <person name="Grigoriev I.V."/>
            <person name="Vagvolgyi C."/>
            <person name="Papp T."/>
            <person name="Martin F.M."/>
            <person name="Miettinen O."/>
            <person name="Hibbett D.S."/>
            <person name="Nagy L.G."/>
        </authorList>
    </citation>
    <scope>NUCLEOTIDE SEQUENCE [LARGE SCALE GENOMIC DNA]</scope>
    <source>
        <strain evidence="1 2">NL-1719</strain>
    </source>
</reference>
<protein>
    <submittedName>
        <fullName evidence="1">Uncharacterized protein</fullName>
    </submittedName>
</protein>
<feature type="non-terminal residue" evidence="1">
    <location>
        <position position="179"/>
    </location>
</feature>
<gene>
    <name evidence="1" type="ORF">BDN72DRAFT_745144</name>
</gene>
<evidence type="ECO:0000313" key="2">
    <source>
        <dbReference type="Proteomes" id="UP000308600"/>
    </source>
</evidence>
<evidence type="ECO:0000313" key="1">
    <source>
        <dbReference type="EMBL" id="TFK59105.1"/>
    </source>
</evidence>
<dbReference type="EMBL" id="ML209079">
    <property type="protein sequence ID" value="TFK59105.1"/>
    <property type="molecule type" value="Genomic_DNA"/>
</dbReference>
<feature type="non-terminal residue" evidence="1">
    <location>
        <position position="1"/>
    </location>
</feature>
<sequence>CLENTRVSTLADIDQWAQKGFQQAILWLCGPAGTGKSTIAATVALKFKGSKELAAFYTCRRDHKALRNPLQLWRNICYRLAIVHKPFGFKVTEVVQSDSHFDSGAETIYTLFHTLLRQPLGLLNVDLAPEPMVIVIDALDECGSDSDRIQVLTCLLELTKLCSWIKIVVTSRNNSEIQE</sequence>
<accession>A0ACD3A0Z8</accession>
<name>A0ACD3A0Z8_9AGAR</name>
<dbReference type="Proteomes" id="UP000308600">
    <property type="component" value="Unassembled WGS sequence"/>
</dbReference>
<organism evidence="1 2">
    <name type="scientific">Pluteus cervinus</name>
    <dbReference type="NCBI Taxonomy" id="181527"/>
    <lineage>
        <taxon>Eukaryota</taxon>
        <taxon>Fungi</taxon>
        <taxon>Dikarya</taxon>
        <taxon>Basidiomycota</taxon>
        <taxon>Agaricomycotina</taxon>
        <taxon>Agaricomycetes</taxon>
        <taxon>Agaricomycetidae</taxon>
        <taxon>Agaricales</taxon>
        <taxon>Pluteineae</taxon>
        <taxon>Pluteaceae</taxon>
        <taxon>Pluteus</taxon>
    </lineage>
</organism>
<keyword evidence="2" id="KW-1185">Reference proteome</keyword>
<proteinExistence type="predicted"/>